<comment type="caution">
    <text evidence="1">The sequence shown here is derived from an EMBL/GenBank/DDBJ whole genome shotgun (WGS) entry which is preliminary data.</text>
</comment>
<dbReference type="Proteomes" id="UP000272428">
    <property type="component" value="Unassembled WGS sequence"/>
</dbReference>
<name>A0A495SNC7_9FLAO</name>
<dbReference type="EMBL" id="RBXB01000001">
    <property type="protein sequence ID" value="RKT01778.1"/>
    <property type="molecule type" value="Genomic_DNA"/>
</dbReference>
<evidence type="ECO:0000313" key="2">
    <source>
        <dbReference type="Proteomes" id="UP000272428"/>
    </source>
</evidence>
<accession>A0A495SNC7</accession>
<protein>
    <recommendedName>
        <fullName evidence="3">Immunity protein 26 of polymorphic toxin system</fullName>
    </recommendedName>
</protein>
<evidence type="ECO:0000313" key="1">
    <source>
        <dbReference type="EMBL" id="RKT01778.1"/>
    </source>
</evidence>
<evidence type="ECO:0008006" key="3">
    <source>
        <dbReference type="Google" id="ProtNLM"/>
    </source>
</evidence>
<keyword evidence="2" id="KW-1185">Reference proteome</keyword>
<reference evidence="1 2" key="1">
    <citation type="submission" date="2018-10" db="EMBL/GenBank/DDBJ databases">
        <title>Genomic Encyclopedia of Archaeal and Bacterial Type Strains, Phase II (KMG-II): from individual species to whole genera.</title>
        <authorList>
            <person name="Goeker M."/>
        </authorList>
    </citation>
    <scope>NUCLEOTIDE SEQUENCE [LARGE SCALE GENOMIC DNA]</scope>
    <source>
        <strain evidence="1 2">DSM 14219</strain>
    </source>
</reference>
<dbReference type="RefSeq" id="WP_121460662.1">
    <property type="nucleotide sequence ID" value="NZ_RBXB01000001.1"/>
</dbReference>
<dbReference type="OrthoDB" id="336698at2"/>
<proteinExistence type="predicted"/>
<organism evidence="1 2">
    <name type="scientific">Chryseobacterium defluvii</name>
    <dbReference type="NCBI Taxonomy" id="160396"/>
    <lineage>
        <taxon>Bacteria</taxon>
        <taxon>Pseudomonadati</taxon>
        <taxon>Bacteroidota</taxon>
        <taxon>Flavobacteriia</taxon>
        <taxon>Flavobacteriales</taxon>
        <taxon>Weeksellaceae</taxon>
        <taxon>Chryseobacterium group</taxon>
        <taxon>Chryseobacterium</taxon>
    </lineage>
</organism>
<dbReference type="AlphaFoldDB" id="A0A495SNC7"/>
<sequence length="152" mass="18033">MKSFELGNLYTIDTNKGLGLFQLVNIPEDKKNEVEMIRVSYHLFPDIPKDIDEVFSDDFFYVCFPVKAALRKKVINLVGHQDLPENFSIPRFYRIEHYFNKGEWIIVDNKSENIEQVKSLSDDQLKLSPDGVWTDLYLKDRLEEGWRLENWK</sequence>
<gene>
    <name evidence="1" type="ORF">BCF58_1003</name>
</gene>